<keyword evidence="12" id="KW-1185">Reference proteome</keyword>
<dbReference type="GO" id="GO:0004807">
    <property type="term" value="F:triose-phosphate isomerase activity"/>
    <property type="evidence" value="ECO:0007669"/>
    <property type="project" value="UniProtKB-UniRule"/>
</dbReference>
<dbReference type="PANTHER" id="PTHR21139:SF42">
    <property type="entry name" value="TRIOSEPHOSPHATE ISOMERASE"/>
    <property type="match status" value="1"/>
</dbReference>
<proteinExistence type="inferred from homology"/>
<feature type="binding site" evidence="9">
    <location>
        <position position="206"/>
    </location>
    <ligand>
        <name>substrate</name>
    </ligand>
</feature>
<feature type="binding site" evidence="9">
    <location>
        <begin position="9"/>
        <end position="11"/>
    </location>
    <ligand>
        <name>substrate</name>
    </ligand>
</feature>
<dbReference type="SUPFAM" id="SSF51351">
    <property type="entry name" value="Triosephosphate isomerase (TIM)"/>
    <property type="match status" value="1"/>
</dbReference>
<dbReference type="EC" id="5.3.1.1" evidence="3 9"/>
<feature type="binding site" evidence="9">
    <location>
        <position position="174"/>
    </location>
    <ligand>
        <name>substrate</name>
    </ligand>
</feature>
<dbReference type="NCBIfam" id="TIGR00419">
    <property type="entry name" value="tim"/>
    <property type="match status" value="1"/>
</dbReference>
<evidence type="ECO:0000256" key="8">
    <source>
        <dbReference type="ARBA" id="ARBA00023235"/>
    </source>
</evidence>
<evidence type="ECO:0000256" key="7">
    <source>
        <dbReference type="ARBA" id="ARBA00023152"/>
    </source>
</evidence>
<dbReference type="GO" id="GO:0019563">
    <property type="term" value="P:glycerol catabolic process"/>
    <property type="evidence" value="ECO:0007669"/>
    <property type="project" value="TreeGrafter"/>
</dbReference>
<evidence type="ECO:0000256" key="3">
    <source>
        <dbReference type="ARBA" id="ARBA00011940"/>
    </source>
</evidence>
<comment type="subunit">
    <text evidence="9 10">Homodimer.</text>
</comment>
<evidence type="ECO:0000256" key="1">
    <source>
        <dbReference type="ARBA" id="ARBA00004680"/>
    </source>
</evidence>
<evidence type="ECO:0000256" key="10">
    <source>
        <dbReference type="RuleBase" id="RU363013"/>
    </source>
</evidence>
<dbReference type="PANTHER" id="PTHR21139">
    <property type="entry name" value="TRIOSEPHOSPHATE ISOMERASE"/>
    <property type="match status" value="1"/>
</dbReference>
<dbReference type="InterPro" id="IPR035990">
    <property type="entry name" value="TIM_sf"/>
</dbReference>
<comment type="function">
    <text evidence="9">Involved in the gluconeogenesis. Catalyzes stereospecifically the conversion of dihydroxyacetone phosphate (DHAP) to D-glyceraldehyde-3-phosphate (G3P).</text>
</comment>
<protein>
    <recommendedName>
        <fullName evidence="4 9">Triosephosphate isomerase</fullName>
        <shortName evidence="9">TIM</shortName>
        <shortName evidence="9">TPI</shortName>
        <ecNumber evidence="3 9">5.3.1.1</ecNumber>
    </recommendedName>
    <alternativeName>
        <fullName evidence="9">Triose-phosphate isomerase</fullName>
    </alternativeName>
</protein>
<dbReference type="InterPro" id="IPR000652">
    <property type="entry name" value="Triosephosphate_isomerase"/>
</dbReference>
<dbReference type="AlphaFoldDB" id="A0A449B734"/>
<dbReference type="InterPro" id="IPR020861">
    <property type="entry name" value="Triosephosphate_isomerase_AS"/>
</dbReference>
<keyword evidence="7 9" id="KW-0324">Glycolysis</keyword>
<dbReference type="OrthoDB" id="9809429at2"/>
<feature type="active site" description="Proton acceptor" evidence="9">
    <location>
        <position position="168"/>
    </location>
</feature>
<feature type="active site" description="Electrophile" evidence="9">
    <location>
        <position position="99"/>
    </location>
</feature>
<dbReference type="GO" id="GO:0006096">
    <property type="term" value="P:glycolytic process"/>
    <property type="evidence" value="ECO:0007669"/>
    <property type="project" value="UniProtKB-UniRule"/>
</dbReference>
<dbReference type="InterPro" id="IPR013785">
    <property type="entry name" value="Aldolase_TIM"/>
</dbReference>
<dbReference type="Gene3D" id="3.20.20.70">
    <property type="entry name" value="Aldolase class I"/>
    <property type="match status" value="1"/>
</dbReference>
<dbReference type="Pfam" id="PF00121">
    <property type="entry name" value="TIM"/>
    <property type="match status" value="1"/>
</dbReference>
<keyword evidence="6 9" id="KW-0963">Cytoplasm</keyword>
<comment type="subcellular location">
    <subcellularLocation>
        <location evidence="9 10">Cytoplasm</location>
    </subcellularLocation>
</comment>
<feature type="binding site" evidence="9">
    <location>
        <begin position="227"/>
        <end position="228"/>
    </location>
    <ligand>
        <name>substrate</name>
    </ligand>
</feature>
<dbReference type="Proteomes" id="UP000289497">
    <property type="component" value="Chromosome"/>
</dbReference>
<comment type="catalytic activity">
    <reaction evidence="9 10">
        <text>D-glyceraldehyde 3-phosphate = dihydroxyacetone phosphate</text>
        <dbReference type="Rhea" id="RHEA:18585"/>
        <dbReference type="ChEBI" id="CHEBI:57642"/>
        <dbReference type="ChEBI" id="CHEBI:59776"/>
        <dbReference type="EC" id="5.3.1.1"/>
    </reaction>
</comment>
<dbReference type="FunFam" id="3.20.20.70:FF:000016">
    <property type="entry name" value="Triosephosphate isomerase"/>
    <property type="match status" value="1"/>
</dbReference>
<reference evidence="11 12" key="1">
    <citation type="submission" date="2019-01" db="EMBL/GenBank/DDBJ databases">
        <authorList>
            <consortium name="Pathogen Informatics"/>
        </authorList>
    </citation>
    <scope>NUCLEOTIDE SEQUENCE [LARGE SCALE GENOMIC DNA]</scope>
    <source>
        <strain evidence="11 12">NCTC10179</strain>
    </source>
</reference>
<organism evidence="11 12">
    <name type="scientific">Mycoplasmopsis columboralis</name>
    <dbReference type="NCBI Taxonomy" id="171282"/>
    <lineage>
        <taxon>Bacteria</taxon>
        <taxon>Bacillati</taxon>
        <taxon>Mycoplasmatota</taxon>
        <taxon>Mycoplasmoidales</taxon>
        <taxon>Metamycoplasmataceae</taxon>
        <taxon>Mycoplasmopsis</taxon>
    </lineage>
</organism>
<keyword evidence="8 9" id="KW-0413">Isomerase</keyword>
<sequence>MKKLVIIGNWKMNKTFTDTQTFLNELDVQLQLKEDKLVDNVTYGIASPYTNLAAFRDYKNTNLHLAAQDVSVHEKGAYTGEISADMLKDLNVKYVVLGHSERRSYHNESSELVNQKAKVVLEKGMTPVICVGETLEEYEQGITKEVIKKQVEESLKDLNLSKIVLAYEPIWAIGTGKVATPEIAQDVCEYIRSLTSDKLVIQYGGSVSPTNIESLASQKDIDGFLVGGASLEASNFVKLLTLGK</sequence>
<dbReference type="CDD" id="cd00311">
    <property type="entry name" value="TIM"/>
    <property type="match status" value="1"/>
</dbReference>
<dbReference type="PROSITE" id="PS00171">
    <property type="entry name" value="TIM_1"/>
    <property type="match status" value="1"/>
</dbReference>
<dbReference type="GO" id="GO:0046166">
    <property type="term" value="P:glyceraldehyde-3-phosphate biosynthetic process"/>
    <property type="evidence" value="ECO:0007669"/>
    <property type="project" value="TreeGrafter"/>
</dbReference>
<dbReference type="UniPathway" id="UPA00109">
    <property type="reaction ID" value="UER00189"/>
</dbReference>
<evidence type="ECO:0000256" key="2">
    <source>
        <dbReference type="ARBA" id="ARBA00007422"/>
    </source>
</evidence>
<keyword evidence="5 9" id="KW-0312">Gluconeogenesis</keyword>
<name>A0A449B734_9BACT</name>
<dbReference type="UniPathway" id="UPA00138"/>
<evidence type="ECO:0000313" key="11">
    <source>
        <dbReference type="EMBL" id="VEU76397.1"/>
    </source>
</evidence>
<comment type="pathway">
    <text evidence="9 10">Carbohydrate biosynthesis; gluconeogenesis.</text>
</comment>
<accession>A0A449B734</accession>
<evidence type="ECO:0000256" key="6">
    <source>
        <dbReference type="ARBA" id="ARBA00022490"/>
    </source>
</evidence>
<dbReference type="InterPro" id="IPR022896">
    <property type="entry name" value="TrioseP_Isoase_bac/euk"/>
</dbReference>
<dbReference type="KEGG" id="mcou:NCTC10179_00577"/>
<evidence type="ECO:0000313" key="12">
    <source>
        <dbReference type="Proteomes" id="UP000289497"/>
    </source>
</evidence>
<gene>
    <name evidence="9 11" type="primary">tpiA</name>
    <name evidence="11" type="ORF">NCTC10179_00577</name>
</gene>
<dbReference type="PROSITE" id="PS51440">
    <property type="entry name" value="TIM_2"/>
    <property type="match status" value="1"/>
</dbReference>
<comment type="pathway">
    <text evidence="1 9 10">Carbohydrate degradation; glycolysis; D-glyceraldehyde 3-phosphate from glycerone phosphate: step 1/1.</text>
</comment>
<dbReference type="HAMAP" id="MF_00147_B">
    <property type="entry name" value="TIM_B"/>
    <property type="match status" value="1"/>
</dbReference>
<evidence type="ECO:0000256" key="4">
    <source>
        <dbReference type="ARBA" id="ARBA00019397"/>
    </source>
</evidence>
<evidence type="ECO:0000256" key="5">
    <source>
        <dbReference type="ARBA" id="ARBA00022432"/>
    </source>
</evidence>
<evidence type="ECO:0000256" key="9">
    <source>
        <dbReference type="HAMAP-Rule" id="MF_00147"/>
    </source>
</evidence>
<dbReference type="GO" id="GO:0005829">
    <property type="term" value="C:cytosol"/>
    <property type="evidence" value="ECO:0007669"/>
    <property type="project" value="TreeGrafter"/>
</dbReference>
<dbReference type="EMBL" id="LR215039">
    <property type="protein sequence ID" value="VEU76397.1"/>
    <property type="molecule type" value="Genomic_DNA"/>
</dbReference>
<comment type="similarity">
    <text evidence="2 9 10">Belongs to the triosephosphate isomerase family.</text>
</comment>
<dbReference type="RefSeq" id="WP_036434700.1">
    <property type="nucleotide sequence ID" value="NZ_LR215039.1"/>
</dbReference>
<dbReference type="GO" id="GO:0006094">
    <property type="term" value="P:gluconeogenesis"/>
    <property type="evidence" value="ECO:0007669"/>
    <property type="project" value="UniProtKB-UniRule"/>
</dbReference>